<evidence type="ECO:0000256" key="2">
    <source>
        <dbReference type="ARBA" id="ARBA00008034"/>
    </source>
</evidence>
<dbReference type="PANTHER" id="PTHR30477">
    <property type="entry name" value="ABC-TRANSPORTER METAL-BINDING PROTEIN"/>
    <property type="match status" value="1"/>
</dbReference>
<keyword evidence="6" id="KW-0813">Transport</keyword>
<comment type="caution">
    <text evidence="8">The sequence shown here is derived from an EMBL/GenBank/DDBJ whole genome shotgun (WGS) entry which is preliminary data.</text>
</comment>
<evidence type="ECO:0000256" key="7">
    <source>
        <dbReference type="SAM" id="Phobius"/>
    </source>
</evidence>
<feature type="transmembrane region" description="Helical" evidence="7">
    <location>
        <begin position="215"/>
        <end position="236"/>
    </location>
</feature>
<keyword evidence="4 7" id="KW-1133">Transmembrane helix</keyword>
<keyword evidence="5 7" id="KW-0472">Membrane</keyword>
<dbReference type="EMBL" id="DTGD01000070">
    <property type="protein sequence ID" value="HGB35617.1"/>
    <property type="molecule type" value="Genomic_DNA"/>
</dbReference>
<evidence type="ECO:0000256" key="3">
    <source>
        <dbReference type="ARBA" id="ARBA00022692"/>
    </source>
</evidence>
<feature type="transmembrane region" description="Helical" evidence="7">
    <location>
        <begin position="242"/>
        <end position="262"/>
    </location>
</feature>
<evidence type="ECO:0000256" key="5">
    <source>
        <dbReference type="ARBA" id="ARBA00023136"/>
    </source>
</evidence>
<evidence type="ECO:0000256" key="1">
    <source>
        <dbReference type="ARBA" id="ARBA00004141"/>
    </source>
</evidence>
<keyword evidence="3 6" id="KW-0812">Transmembrane</keyword>
<evidence type="ECO:0000256" key="6">
    <source>
        <dbReference type="RuleBase" id="RU003943"/>
    </source>
</evidence>
<dbReference type="InterPro" id="IPR037294">
    <property type="entry name" value="ABC_BtuC-like"/>
</dbReference>
<dbReference type="GO" id="GO:0043190">
    <property type="term" value="C:ATP-binding cassette (ABC) transporter complex"/>
    <property type="evidence" value="ECO:0007669"/>
    <property type="project" value="InterPro"/>
</dbReference>
<dbReference type="Gene3D" id="1.10.3470.10">
    <property type="entry name" value="ABC transporter involved in vitamin B12 uptake, BtuC"/>
    <property type="match status" value="1"/>
</dbReference>
<dbReference type="SUPFAM" id="SSF81345">
    <property type="entry name" value="ABC transporter involved in vitamin B12 uptake, BtuC"/>
    <property type="match status" value="1"/>
</dbReference>
<dbReference type="GO" id="GO:0010043">
    <property type="term" value="P:response to zinc ion"/>
    <property type="evidence" value="ECO:0007669"/>
    <property type="project" value="TreeGrafter"/>
</dbReference>
<feature type="transmembrane region" description="Helical" evidence="7">
    <location>
        <begin position="62"/>
        <end position="79"/>
    </location>
</feature>
<feature type="transmembrane region" description="Helical" evidence="7">
    <location>
        <begin position="91"/>
        <end position="109"/>
    </location>
</feature>
<comment type="similarity">
    <text evidence="2 6">Belongs to the ABC-3 integral membrane protein family.</text>
</comment>
<feature type="transmembrane region" description="Helical" evidence="7">
    <location>
        <begin position="38"/>
        <end position="57"/>
    </location>
</feature>
<feature type="transmembrane region" description="Helical" evidence="7">
    <location>
        <begin position="130"/>
        <end position="156"/>
    </location>
</feature>
<gene>
    <name evidence="8" type="ORF">ENV38_01755</name>
</gene>
<organism evidence="8">
    <name type="scientific">candidate division WOR-3 bacterium</name>
    <dbReference type="NCBI Taxonomy" id="2052148"/>
    <lineage>
        <taxon>Bacteria</taxon>
        <taxon>Bacteria division WOR-3</taxon>
    </lineage>
</organism>
<feature type="transmembrane region" description="Helical" evidence="7">
    <location>
        <begin position="12"/>
        <end position="32"/>
    </location>
</feature>
<proteinExistence type="inferred from homology"/>
<name>A0A7V3KMU5_UNCW3</name>
<accession>A0A7V3KMU5</accession>
<protein>
    <submittedName>
        <fullName evidence="8">Metal ABC transporter permease</fullName>
    </submittedName>
</protein>
<evidence type="ECO:0000313" key="8">
    <source>
        <dbReference type="EMBL" id="HGB35617.1"/>
    </source>
</evidence>
<dbReference type="GO" id="GO:0055085">
    <property type="term" value="P:transmembrane transport"/>
    <property type="evidence" value="ECO:0007669"/>
    <property type="project" value="InterPro"/>
</dbReference>
<dbReference type="Pfam" id="PF00950">
    <property type="entry name" value="ABC-3"/>
    <property type="match status" value="1"/>
</dbReference>
<sequence length="264" mass="29020">MIEMLKLSVIQRALIAILITGAFLPLAGSFSLLSGTSFLAAGFAHIAFAGVALGYLLRFDPLLGALVVTVLSAYSLWYLSEKKEGKYEQTLSILFSFFMALAILFFGLTKTYTSDAMSYLFGSPLMANKIDITLLLVAFLLYLAFVIYYHRVLFLIVFSTELSLASGVDVSRFRLYFFLFTALAVVFSMKSVGALVVYGLMIIPPSLSQRVSRHFSQMIWISVLVGIVSAFVGFILSLVVDVPVGAAVVVTATMFYLGSFIFRK</sequence>
<comment type="subcellular location">
    <subcellularLocation>
        <location evidence="6">Cell membrane</location>
        <topology evidence="6">Multi-pass membrane protein</topology>
    </subcellularLocation>
    <subcellularLocation>
        <location evidence="1">Membrane</location>
        <topology evidence="1">Multi-pass membrane protein</topology>
    </subcellularLocation>
</comment>
<dbReference type="PANTHER" id="PTHR30477:SF0">
    <property type="entry name" value="METAL TRANSPORT SYSTEM MEMBRANE PROTEIN TM_0125-RELATED"/>
    <property type="match status" value="1"/>
</dbReference>
<reference evidence="8" key="1">
    <citation type="journal article" date="2020" name="mSystems">
        <title>Genome- and Community-Level Interaction Insights into Carbon Utilization and Element Cycling Functions of Hydrothermarchaeota in Hydrothermal Sediment.</title>
        <authorList>
            <person name="Zhou Z."/>
            <person name="Liu Y."/>
            <person name="Xu W."/>
            <person name="Pan J."/>
            <person name="Luo Z.H."/>
            <person name="Li M."/>
        </authorList>
    </citation>
    <scope>NUCLEOTIDE SEQUENCE [LARGE SCALE GENOMIC DNA]</scope>
    <source>
        <strain evidence="8">SpSt-754</strain>
    </source>
</reference>
<feature type="transmembrane region" description="Helical" evidence="7">
    <location>
        <begin position="176"/>
        <end position="203"/>
    </location>
</feature>
<evidence type="ECO:0000256" key="4">
    <source>
        <dbReference type="ARBA" id="ARBA00022989"/>
    </source>
</evidence>
<dbReference type="InterPro" id="IPR001626">
    <property type="entry name" value="ABC_TroCD"/>
</dbReference>
<dbReference type="AlphaFoldDB" id="A0A7V3KMU5"/>